<evidence type="ECO:0000256" key="7">
    <source>
        <dbReference type="RuleBase" id="RU000461"/>
    </source>
</evidence>
<dbReference type="SUPFAM" id="SSF48264">
    <property type="entry name" value="Cytochrome P450"/>
    <property type="match status" value="1"/>
</dbReference>
<keyword evidence="5 7" id="KW-0408">Iron</keyword>
<sequence>MVSTENSAPAGVPFLNVIDPEFDFGSTAALSAQAGSWYADSPLGLLVLRYAEAQELLRDRRLDHNGRGYMEQSGVVQGPIFDWFVPMINNRDGEDHRRLRGLVTKAFTPRVIDALRPFIRAQAALMADRIADAGVSEFVESFADPLPLAVMCELLGVPNEDLDSFRRWTNDIGLVFSMVHGGDIIARVETAVVGLNGYVASLMAEKAKRPGDDLISTLVAARRSEGSDGTVSEEELRNLIVTLVFAAHDTTCHQLSSAMVTFSEHPEQWDLLARRPDLAPKAVEELMRWVPSTPIIYRCAAEDFEYGGLAVTKGTFLTMCVQTAQRDPRVVDGGDTFDITRAGSPAPLLFGAGPHYCLGAALARVELAEAVTALTERLSPPTIAGPVSWRPPTGIHGPNELPLRFTSRAR</sequence>
<dbReference type="GO" id="GO:0004497">
    <property type="term" value="F:monooxygenase activity"/>
    <property type="evidence" value="ECO:0007669"/>
    <property type="project" value="UniProtKB-KW"/>
</dbReference>
<evidence type="ECO:0000256" key="4">
    <source>
        <dbReference type="ARBA" id="ARBA00023002"/>
    </source>
</evidence>
<dbReference type="PRINTS" id="PR00385">
    <property type="entry name" value="P450"/>
</dbReference>
<dbReference type="RefSeq" id="WP_121391735.1">
    <property type="nucleotide sequence ID" value="NZ_RCDD01000002.1"/>
</dbReference>
<dbReference type="InterPro" id="IPR036396">
    <property type="entry name" value="Cyt_P450_sf"/>
</dbReference>
<dbReference type="Pfam" id="PF00067">
    <property type="entry name" value="p450"/>
    <property type="match status" value="1"/>
</dbReference>
<dbReference type="InterPro" id="IPR001128">
    <property type="entry name" value="Cyt_P450"/>
</dbReference>
<evidence type="ECO:0000256" key="1">
    <source>
        <dbReference type="ARBA" id="ARBA00010617"/>
    </source>
</evidence>
<dbReference type="Proteomes" id="UP000282454">
    <property type="component" value="Unassembled WGS sequence"/>
</dbReference>
<dbReference type="FunFam" id="1.10.630.10:FF:000018">
    <property type="entry name" value="Cytochrome P450 monooxygenase"/>
    <property type="match status" value="1"/>
</dbReference>
<evidence type="ECO:0000256" key="8">
    <source>
        <dbReference type="SAM" id="MobiDB-lite"/>
    </source>
</evidence>
<comment type="caution">
    <text evidence="9">The sequence shown here is derived from an EMBL/GenBank/DDBJ whole genome shotgun (WGS) entry which is preliminary data.</text>
</comment>
<feature type="region of interest" description="Disordered" evidence="8">
    <location>
        <begin position="385"/>
        <end position="410"/>
    </location>
</feature>
<dbReference type="PRINTS" id="PR00359">
    <property type="entry name" value="BP450"/>
</dbReference>
<protein>
    <recommendedName>
        <fullName evidence="11">Cytochrome P450</fullName>
    </recommendedName>
</protein>
<dbReference type="EMBL" id="RCDD01000002">
    <property type="protein sequence ID" value="RLK58850.1"/>
    <property type="molecule type" value="Genomic_DNA"/>
</dbReference>
<keyword evidence="4 7" id="KW-0560">Oxidoreductase</keyword>
<dbReference type="AlphaFoldDB" id="A0A421B3I5"/>
<dbReference type="Gene3D" id="1.10.630.10">
    <property type="entry name" value="Cytochrome P450"/>
    <property type="match status" value="1"/>
</dbReference>
<dbReference type="PANTHER" id="PTHR46696:SF1">
    <property type="entry name" value="CYTOCHROME P450 YJIB-RELATED"/>
    <property type="match status" value="1"/>
</dbReference>
<evidence type="ECO:0008006" key="11">
    <source>
        <dbReference type="Google" id="ProtNLM"/>
    </source>
</evidence>
<dbReference type="GO" id="GO:0005506">
    <property type="term" value="F:iron ion binding"/>
    <property type="evidence" value="ECO:0007669"/>
    <property type="project" value="InterPro"/>
</dbReference>
<organism evidence="9 10">
    <name type="scientific">Actinokineospora cianjurensis</name>
    <dbReference type="NCBI Taxonomy" id="585224"/>
    <lineage>
        <taxon>Bacteria</taxon>
        <taxon>Bacillati</taxon>
        <taxon>Actinomycetota</taxon>
        <taxon>Actinomycetes</taxon>
        <taxon>Pseudonocardiales</taxon>
        <taxon>Pseudonocardiaceae</taxon>
        <taxon>Actinokineospora</taxon>
    </lineage>
</organism>
<accession>A0A421B3I5</accession>
<evidence type="ECO:0000256" key="6">
    <source>
        <dbReference type="ARBA" id="ARBA00023033"/>
    </source>
</evidence>
<evidence type="ECO:0000256" key="3">
    <source>
        <dbReference type="ARBA" id="ARBA00022723"/>
    </source>
</evidence>
<reference evidence="9 10" key="1">
    <citation type="submission" date="2018-10" db="EMBL/GenBank/DDBJ databases">
        <title>Genomic Encyclopedia of Archaeal and Bacterial Type Strains, Phase II (KMG-II): from individual species to whole genera.</title>
        <authorList>
            <person name="Goeker M."/>
        </authorList>
    </citation>
    <scope>NUCLEOTIDE SEQUENCE [LARGE SCALE GENOMIC DNA]</scope>
    <source>
        <strain evidence="9 10">DSM 45657</strain>
    </source>
</reference>
<name>A0A421B3I5_9PSEU</name>
<evidence type="ECO:0000256" key="2">
    <source>
        <dbReference type="ARBA" id="ARBA00022617"/>
    </source>
</evidence>
<dbReference type="GO" id="GO:0020037">
    <property type="term" value="F:heme binding"/>
    <property type="evidence" value="ECO:0007669"/>
    <property type="project" value="InterPro"/>
</dbReference>
<dbReference type="PANTHER" id="PTHR46696">
    <property type="entry name" value="P450, PUTATIVE (EUROFUNG)-RELATED"/>
    <property type="match status" value="1"/>
</dbReference>
<keyword evidence="2 7" id="KW-0349">Heme</keyword>
<keyword evidence="3 7" id="KW-0479">Metal-binding</keyword>
<keyword evidence="10" id="KW-1185">Reference proteome</keyword>
<evidence type="ECO:0000313" key="10">
    <source>
        <dbReference type="Proteomes" id="UP000282454"/>
    </source>
</evidence>
<evidence type="ECO:0000256" key="5">
    <source>
        <dbReference type="ARBA" id="ARBA00023004"/>
    </source>
</evidence>
<proteinExistence type="inferred from homology"/>
<dbReference type="OrthoDB" id="502624at2"/>
<dbReference type="InterPro" id="IPR017972">
    <property type="entry name" value="Cyt_P450_CS"/>
</dbReference>
<dbReference type="GO" id="GO:0016705">
    <property type="term" value="F:oxidoreductase activity, acting on paired donors, with incorporation or reduction of molecular oxygen"/>
    <property type="evidence" value="ECO:0007669"/>
    <property type="project" value="InterPro"/>
</dbReference>
<keyword evidence="6 7" id="KW-0503">Monooxygenase</keyword>
<gene>
    <name evidence="9" type="ORF">CLV68_3330</name>
</gene>
<comment type="similarity">
    <text evidence="1 7">Belongs to the cytochrome P450 family.</text>
</comment>
<dbReference type="InterPro" id="IPR002397">
    <property type="entry name" value="Cyt_P450_B"/>
</dbReference>
<evidence type="ECO:0000313" key="9">
    <source>
        <dbReference type="EMBL" id="RLK58850.1"/>
    </source>
</evidence>
<dbReference type="PROSITE" id="PS00086">
    <property type="entry name" value="CYTOCHROME_P450"/>
    <property type="match status" value="1"/>
</dbReference>